<evidence type="ECO:0000256" key="3">
    <source>
        <dbReference type="ARBA" id="ARBA00013109"/>
    </source>
</evidence>
<dbReference type="GO" id="GO:0004852">
    <property type="term" value="F:uroporphyrinogen-III synthase activity"/>
    <property type="evidence" value="ECO:0007669"/>
    <property type="project" value="UniProtKB-EC"/>
</dbReference>
<dbReference type="InterPro" id="IPR039793">
    <property type="entry name" value="UROS/Hem4"/>
</dbReference>
<dbReference type="PANTHER" id="PTHR38042:SF1">
    <property type="entry name" value="UROPORPHYRINOGEN-III SYNTHASE, CHLOROPLASTIC"/>
    <property type="match status" value="1"/>
</dbReference>
<comment type="similarity">
    <text evidence="2 9">Belongs to the uroporphyrinogen-III synthase family.</text>
</comment>
<dbReference type="Gene3D" id="3.40.50.10090">
    <property type="match status" value="2"/>
</dbReference>
<evidence type="ECO:0000259" key="10">
    <source>
        <dbReference type="Pfam" id="PF02602"/>
    </source>
</evidence>
<evidence type="ECO:0000256" key="6">
    <source>
        <dbReference type="ARBA" id="ARBA00037589"/>
    </source>
</evidence>
<comment type="caution">
    <text evidence="11">The sequence shown here is derived from an EMBL/GenBank/DDBJ whole genome shotgun (WGS) entry which is preliminary data.</text>
</comment>
<dbReference type="InterPro" id="IPR036108">
    <property type="entry name" value="4pyrrol_syn_uPrphyn_synt_sf"/>
</dbReference>
<dbReference type="EMBL" id="JASBAO010000001">
    <property type="protein sequence ID" value="MDI2090011.1"/>
    <property type="molecule type" value="Genomic_DNA"/>
</dbReference>
<evidence type="ECO:0000256" key="1">
    <source>
        <dbReference type="ARBA" id="ARBA00004772"/>
    </source>
</evidence>
<reference evidence="11" key="1">
    <citation type="submission" date="2023-05" db="EMBL/GenBank/DDBJ databases">
        <title>Whole genome sequence of Commensalibacter sp.</title>
        <authorList>
            <person name="Charoenyingcharoen P."/>
            <person name="Yukphan P."/>
        </authorList>
    </citation>
    <scope>NUCLEOTIDE SEQUENCE</scope>
    <source>
        <strain evidence="11">TBRC 16381</strain>
    </source>
</reference>
<comment type="function">
    <text evidence="6 9">Catalyzes cyclization of the linear tetrapyrrole, hydroxymethylbilane, to the macrocyclic uroporphyrinogen III.</text>
</comment>
<keyword evidence="5 9" id="KW-0627">Porphyrin biosynthesis</keyword>
<evidence type="ECO:0000256" key="4">
    <source>
        <dbReference type="ARBA" id="ARBA00023239"/>
    </source>
</evidence>
<proteinExistence type="inferred from homology"/>
<keyword evidence="4 9" id="KW-0456">Lyase</keyword>
<dbReference type="PANTHER" id="PTHR38042">
    <property type="entry name" value="UROPORPHYRINOGEN-III SYNTHASE, CHLOROPLASTIC"/>
    <property type="match status" value="1"/>
</dbReference>
<dbReference type="Pfam" id="PF02602">
    <property type="entry name" value="HEM4"/>
    <property type="match status" value="1"/>
</dbReference>
<feature type="domain" description="Tetrapyrrole biosynthesis uroporphyrinogen III synthase" evidence="10">
    <location>
        <begin position="11"/>
        <end position="230"/>
    </location>
</feature>
<dbReference type="RefSeq" id="WP_281447174.1">
    <property type="nucleotide sequence ID" value="NZ_JASBAO010000001.1"/>
</dbReference>
<dbReference type="Proteomes" id="UP001431634">
    <property type="component" value="Unassembled WGS sequence"/>
</dbReference>
<name>A0ABT6PZS9_9PROT</name>
<evidence type="ECO:0000313" key="11">
    <source>
        <dbReference type="EMBL" id="MDI2090011.1"/>
    </source>
</evidence>
<evidence type="ECO:0000256" key="5">
    <source>
        <dbReference type="ARBA" id="ARBA00023244"/>
    </source>
</evidence>
<evidence type="ECO:0000256" key="7">
    <source>
        <dbReference type="ARBA" id="ARBA00040167"/>
    </source>
</evidence>
<dbReference type="InterPro" id="IPR003754">
    <property type="entry name" value="4pyrrol_synth_uPrphyn_synth"/>
</dbReference>
<dbReference type="CDD" id="cd06578">
    <property type="entry name" value="HemD"/>
    <property type="match status" value="1"/>
</dbReference>
<evidence type="ECO:0000256" key="8">
    <source>
        <dbReference type="ARBA" id="ARBA00048617"/>
    </source>
</evidence>
<sequence length="237" mass="26575">MITRPEPGLSETIAQVQALGWQVLSMPIMKIHVMPVMDVNLKATQAIIFTSRQAILPTVQQLSKQYKNWQQVPIFTVGDSTALDAQKIGFTNVYSAHKDAKALANLISQSLDFKKGSLFFPSAKGQGQGLAQDLRRFGFDIVHDEVYRTQPVGALSAQFIEKLKAKAIHTILFFSSLSAQFFCNLISEDLKKYFESIRAIGISSKVIDPLRALQWRDIHIAKDPNTQEMLSLMQEHP</sequence>
<gene>
    <name evidence="11" type="ORF">QJV27_01225</name>
</gene>
<comment type="catalytic activity">
    <reaction evidence="8 9">
        <text>hydroxymethylbilane = uroporphyrinogen III + H2O</text>
        <dbReference type="Rhea" id="RHEA:18965"/>
        <dbReference type="ChEBI" id="CHEBI:15377"/>
        <dbReference type="ChEBI" id="CHEBI:57308"/>
        <dbReference type="ChEBI" id="CHEBI:57845"/>
        <dbReference type="EC" id="4.2.1.75"/>
    </reaction>
</comment>
<evidence type="ECO:0000313" key="12">
    <source>
        <dbReference type="Proteomes" id="UP001431634"/>
    </source>
</evidence>
<protein>
    <recommendedName>
        <fullName evidence="7 9">Uroporphyrinogen-III synthase</fullName>
        <ecNumber evidence="3 9">4.2.1.75</ecNumber>
    </recommendedName>
</protein>
<evidence type="ECO:0000256" key="2">
    <source>
        <dbReference type="ARBA" id="ARBA00008133"/>
    </source>
</evidence>
<accession>A0ABT6PZS9</accession>
<comment type="pathway">
    <text evidence="1 9">Porphyrin-containing compound metabolism; protoporphyrin-IX biosynthesis; coproporphyrinogen-III from 5-aminolevulinate: step 3/4.</text>
</comment>
<keyword evidence="12" id="KW-1185">Reference proteome</keyword>
<evidence type="ECO:0000256" key="9">
    <source>
        <dbReference type="RuleBase" id="RU366031"/>
    </source>
</evidence>
<dbReference type="EC" id="4.2.1.75" evidence="3 9"/>
<dbReference type="SUPFAM" id="SSF69618">
    <property type="entry name" value="HemD-like"/>
    <property type="match status" value="1"/>
</dbReference>
<organism evidence="11 12">
    <name type="scientific">Commensalibacter oyaizuii</name>
    <dbReference type="NCBI Taxonomy" id="3043873"/>
    <lineage>
        <taxon>Bacteria</taxon>
        <taxon>Pseudomonadati</taxon>
        <taxon>Pseudomonadota</taxon>
        <taxon>Alphaproteobacteria</taxon>
        <taxon>Acetobacterales</taxon>
        <taxon>Acetobacteraceae</taxon>
    </lineage>
</organism>